<reference evidence="3" key="1">
    <citation type="submission" date="2019-12" db="UniProtKB">
        <authorList>
            <consortium name="WormBaseParasite"/>
        </authorList>
    </citation>
    <scope>IDENTIFICATION</scope>
</reference>
<dbReference type="Proteomes" id="UP000046395">
    <property type="component" value="Unassembled WGS sequence"/>
</dbReference>
<proteinExistence type="predicted"/>
<keyword evidence="2" id="KW-1185">Reference proteome</keyword>
<organism evidence="2 3">
    <name type="scientific">Trichuris muris</name>
    <name type="common">Mouse whipworm</name>
    <dbReference type="NCBI Taxonomy" id="70415"/>
    <lineage>
        <taxon>Eukaryota</taxon>
        <taxon>Metazoa</taxon>
        <taxon>Ecdysozoa</taxon>
        <taxon>Nematoda</taxon>
        <taxon>Enoplea</taxon>
        <taxon>Dorylaimia</taxon>
        <taxon>Trichinellida</taxon>
        <taxon>Trichuridae</taxon>
        <taxon>Trichuris</taxon>
    </lineage>
</organism>
<accession>A0A5S6QCR4</accession>
<evidence type="ECO:0000313" key="3">
    <source>
        <dbReference type="WBParaSite" id="TMUE_1000005013.1"/>
    </source>
</evidence>
<dbReference type="AlphaFoldDB" id="A0A5S6QCR4"/>
<feature type="region of interest" description="Disordered" evidence="1">
    <location>
        <begin position="1"/>
        <end position="27"/>
    </location>
</feature>
<dbReference type="WBParaSite" id="TMUE_1000005013.1">
    <property type="protein sequence ID" value="TMUE_1000005013.1"/>
    <property type="gene ID" value="WBGene00299175"/>
</dbReference>
<protein>
    <submittedName>
        <fullName evidence="3">Uncharacterized protein</fullName>
    </submittedName>
</protein>
<name>A0A5S6QCR4_TRIMR</name>
<evidence type="ECO:0000256" key="1">
    <source>
        <dbReference type="SAM" id="MobiDB-lite"/>
    </source>
</evidence>
<sequence length="197" mass="21235">MKPSGFRSPGNPYPLKPTAVGRSSPLKHEREPLLGATGPLGARAFLIADLALRSAAKLANFRDSTLLSACSCPIRSCATAFGGTTLRACKLEIFLHQCLPFLRRQGAGNLQKSKLAQWKLFADGDGLLADNLLDLWVPVAVCGRPPSLGCCARRTVGQFALQGTSPRVPYAAPKLNRKLALRKGTSAQWWCPHVPYV</sequence>
<evidence type="ECO:0000313" key="2">
    <source>
        <dbReference type="Proteomes" id="UP000046395"/>
    </source>
</evidence>